<proteinExistence type="predicted"/>
<keyword evidence="3" id="KW-1185">Reference proteome</keyword>
<dbReference type="EMBL" id="CP019724">
    <property type="protein sequence ID" value="AQS65576.1"/>
    <property type="molecule type" value="Genomic_DNA"/>
</dbReference>
<dbReference type="KEGG" id="spac:B1H29_00140"/>
<organism evidence="2 3">
    <name type="scientific">Streptomyces pactum</name>
    <dbReference type="NCBI Taxonomy" id="68249"/>
    <lineage>
        <taxon>Bacteria</taxon>
        <taxon>Bacillati</taxon>
        <taxon>Actinomycetota</taxon>
        <taxon>Actinomycetes</taxon>
        <taxon>Kitasatosporales</taxon>
        <taxon>Streptomycetaceae</taxon>
        <taxon>Streptomyces</taxon>
    </lineage>
</organism>
<dbReference type="KEGG" id="spac:B1H29_36915"/>
<dbReference type="OrthoDB" id="4201401at2"/>
<evidence type="ECO:0000313" key="1">
    <source>
        <dbReference type="EMBL" id="AQS65576.1"/>
    </source>
</evidence>
<dbReference type="AlphaFoldDB" id="A0A1S6JIV3"/>
<accession>A0A1S6JIV3</accession>
<evidence type="ECO:0000313" key="2">
    <source>
        <dbReference type="EMBL" id="AQS71676.1"/>
    </source>
</evidence>
<dbReference type="Proteomes" id="UP000189443">
    <property type="component" value="Chromosome"/>
</dbReference>
<protein>
    <submittedName>
        <fullName evidence="2">Uncharacterized protein</fullName>
    </submittedName>
</protein>
<name>A0A1S6JIV3_9ACTN</name>
<reference evidence="2 3" key="1">
    <citation type="submission" date="2017-02" db="EMBL/GenBank/DDBJ databases">
        <title>Streptomyces pactum ACT12 Genome sequencing and assembly.</title>
        <authorList>
            <person name="Xue Q."/>
            <person name="Yan X."/>
            <person name="Jia L."/>
            <person name="Yan H."/>
        </authorList>
    </citation>
    <scope>NUCLEOTIDE SEQUENCE [LARGE SCALE GENOMIC DNA]</scope>
    <source>
        <strain evidence="2 3">ACT12</strain>
    </source>
</reference>
<evidence type="ECO:0000313" key="3">
    <source>
        <dbReference type="Proteomes" id="UP000189443"/>
    </source>
</evidence>
<sequence>MMMPHHALEVLLTRSARPAELRAATRSIPLAANHDATRLMALCPGKTARRAAHRLRRRLGEHLPVDVITTHYPDTHGQVLLNVSVPPATRAVLGRTAEQAGQTPEQVLERALHQELTQYDREETERLSRAVNHLLIGTTPARLLTAVGHALTRFPGAVPW</sequence>
<dbReference type="EMBL" id="CP019724">
    <property type="protein sequence ID" value="AQS71676.1"/>
    <property type="molecule type" value="Genomic_DNA"/>
</dbReference>
<gene>
    <name evidence="1" type="ORF">B1H29_00140</name>
    <name evidence="2" type="ORF">B1H29_36915</name>
</gene>